<keyword evidence="10" id="KW-1185">Reference proteome</keyword>
<dbReference type="PANTHER" id="PTHR16133">
    <property type="entry name" value="SOLUTE CARRIER FAMILY 39 ZINC TRANSPORTER , MEMBER 9-RELATED"/>
    <property type="match status" value="1"/>
</dbReference>
<dbReference type="InterPro" id="IPR045891">
    <property type="entry name" value="ZIP9"/>
</dbReference>
<name>A0ABR1JYC9_9AGAR</name>
<evidence type="ECO:0000256" key="8">
    <source>
        <dbReference type="SAM" id="Phobius"/>
    </source>
</evidence>
<keyword evidence="5" id="KW-0333">Golgi apparatus</keyword>
<evidence type="ECO:0000256" key="3">
    <source>
        <dbReference type="ARBA" id="ARBA00022692"/>
    </source>
</evidence>
<evidence type="ECO:0000256" key="5">
    <source>
        <dbReference type="ARBA" id="ARBA00023034"/>
    </source>
</evidence>
<evidence type="ECO:0000256" key="7">
    <source>
        <dbReference type="SAM" id="MobiDB-lite"/>
    </source>
</evidence>
<feature type="region of interest" description="Disordered" evidence="7">
    <location>
        <begin position="128"/>
        <end position="157"/>
    </location>
</feature>
<keyword evidence="3 8" id="KW-0812">Transmembrane</keyword>
<evidence type="ECO:0000256" key="2">
    <source>
        <dbReference type="ARBA" id="ARBA00004394"/>
    </source>
</evidence>
<organism evidence="9 10">
    <name type="scientific">Marasmiellus scandens</name>
    <dbReference type="NCBI Taxonomy" id="2682957"/>
    <lineage>
        <taxon>Eukaryota</taxon>
        <taxon>Fungi</taxon>
        <taxon>Dikarya</taxon>
        <taxon>Basidiomycota</taxon>
        <taxon>Agaricomycotina</taxon>
        <taxon>Agaricomycetes</taxon>
        <taxon>Agaricomycetidae</taxon>
        <taxon>Agaricales</taxon>
        <taxon>Marasmiineae</taxon>
        <taxon>Omphalotaceae</taxon>
        <taxon>Marasmiellus</taxon>
    </lineage>
</organism>
<proteinExistence type="predicted"/>
<feature type="transmembrane region" description="Helical" evidence="8">
    <location>
        <begin position="6"/>
        <end position="28"/>
    </location>
</feature>
<feature type="transmembrane region" description="Helical" evidence="8">
    <location>
        <begin position="303"/>
        <end position="321"/>
    </location>
</feature>
<gene>
    <name evidence="9" type="ORF">VKT23_003568</name>
</gene>
<evidence type="ECO:0000256" key="6">
    <source>
        <dbReference type="ARBA" id="ARBA00023136"/>
    </source>
</evidence>
<feature type="transmembrane region" description="Helical" evidence="8">
    <location>
        <begin position="237"/>
        <end position="260"/>
    </location>
</feature>
<dbReference type="PANTHER" id="PTHR16133:SF0">
    <property type="entry name" value="ZINC_IRON REGULATED TRANSPORTER-RELATED PROTEIN 102B, ISOFORM E"/>
    <property type="match status" value="1"/>
</dbReference>
<reference evidence="9 10" key="1">
    <citation type="submission" date="2024-01" db="EMBL/GenBank/DDBJ databases">
        <title>A draft genome for the cacao thread blight pathogen Marasmiellus scandens.</title>
        <authorList>
            <person name="Baruah I.K."/>
            <person name="Leung J."/>
            <person name="Bukari Y."/>
            <person name="Amoako-Attah I."/>
            <person name="Meinhardt L.W."/>
            <person name="Bailey B.A."/>
            <person name="Cohen S.P."/>
        </authorList>
    </citation>
    <scope>NUCLEOTIDE SEQUENCE [LARGE SCALE GENOMIC DNA]</scope>
    <source>
        <strain evidence="9 10">GH-19</strain>
    </source>
</reference>
<keyword evidence="6 8" id="KW-0472">Membrane</keyword>
<feature type="transmembrane region" description="Helical" evidence="8">
    <location>
        <begin position="266"/>
        <end position="282"/>
    </location>
</feature>
<evidence type="ECO:0000256" key="1">
    <source>
        <dbReference type="ARBA" id="ARBA00004127"/>
    </source>
</evidence>
<dbReference type="Proteomes" id="UP001498398">
    <property type="component" value="Unassembled WGS sequence"/>
</dbReference>
<comment type="caution">
    <text evidence="9">The sequence shown here is derived from an EMBL/GenBank/DDBJ whole genome shotgun (WGS) entry which is preliminary data.</text>
</comment>
<feature type="transmembrane region" description="Helical" evidence="8">
    <location>
        <begin position="170"/>
        <end position="190"/>
    </location>
</feature>
<evidence type="ECO:0000313" key="10">
    <source>
        <dbReference type="Proteomes" id="UP001498398"/>
    </source>
</evidence>
<evidence type="ECO:0008006" key="11">
    <source>
        <dbReference type="Google" id="ProtNLM"/>
    </source>
</evidence>
<keyword evidence="4 8" id="KW-1133">Transmembrane helix</keyword>
<dbReference type="Pfam" id="PF02535">
    <property type="entry name" value="Zip"/>
    <property type="match status" value="1"/>
</dbReference>
<protein>
    <recommendedName>
        <fullName evidence="11">Zinc/iron permease</fullName>
    </recommendedName>
</protein>
<feature type="transmembrane region" description="Helical" evidence="8">
    <location>
        <begin position="202"/>
        <end position="225"/>
    </location>
</feature>
<sequence length="324" mass="33996">MLALVTMSVLMGAASFGCGMLPLSFVFSNNHLNRLTILGTGLLLGTALGVIIPEGIEALQNANPSSELPTSKISLSLLCGFILMLVIEELISPHAHSHSHSDNVALHNVPNKNNSAVEFDAELGDIEREQNGASESEITPRPTRSGGYSQVDGSHSDVSNADARAQAIPLTLGLAIHSLADGLALGVSFFPTSESTDSSLSAIVFLAIIIHKLPTSLALTTSLISTSLPRPECKQHLALFSASTPISAIATYAFLSFFGSSTHPDWTGIALLFSGGTFLNVATMVSSHSESHGTGDITPRSRILLVVIGMFIPITLSAFFGHGH</sequence>
<dbReference type="InterPro" id="IPR003689">
    <property type="entry name" value="ZIP"/>
</dbReference>
<comment type="subcellular location">
    <subcellularLocation>
        <location evidence="1">Endomembrane system</location>
        <topology evidence="1">Multi-pass membrane protein</topology>
    </subcellularLocation>
    <subcellularLocation>
        <location evidence="2">Golgi apparatus membrane</location>
    </subcellularLocation>
</comment>
<evidence type="ECO:0000313" key="9">
    <source>
        <dbReference type="EMBL" id="KAK7469074.1"/>
    </source>
</evidence>
<accession>A0ABR1JYC9</accession>
<feature type="compositionally biased region" description="Polar residues" evidence="7">
    <location>
        <begin position="146"/>
        <end position="157"/>
    </location>
</feature>
<dbReference type="EMBL" id="JBANRG010000003">
    <property type="protein sequence ID" value="KAK7469074.1"/>
    <property type="molecule type" value="Genomic_DNA"/>
</dbReference>
<evidence type="ECO:0000256" key="4">
    <source>
        <dbReference type="ARBA" id="ARBA00022989"/>
    </source>
</evidence>